<feature type="compositionally biased region" description="Low complexity" evidence="2">
    <location>
        <begin position="28"/>
        <end position="38"/>
    </location>
</feature>
<name>A0ABT9E6J3_9PROT</name>
<dbReference type="InterPro" id="IPR013320">
    <property type="entry name" value="ConA-like_dom_sf"/>
</dbReference>
<feature type="region of interest" description="Disordered" evidence="2">
    <location>
        <begin position="1"/>
        <end position="38"/>
    </location>
</feature>
<feature type="domain" description="GH16" evidence="3">
    <location>
        <begin position="96"/>
        <end position="374"/>
    </location>
</feature>
<evidence type="ECO:0000313" key="5">
    <source>
        <dbReference type="Proteomes" id="UP001243009"/>
    </source>
</evidence>
<reference evidence="4 5" key="1">
    <citation type="submission" date="2023-08" db="EMBL/GenBank/DDBJ databases">
        <title>The draft genome sequence of Paracraurococcus sp. LOR1-02.</title>
        <authorList>
            <person name="Kingkaew E."/>
            <person name="Tanasupawat S."/>
        </authorList>
    </citation>
    <scope>NUCLEOTIDE SEQUENCE [LARGE SCALE GENOMIC DNA]</scope>
    <source>
        <strain evidence="4 5">LOR1-02</strain>
    </source>
</reference>
<evidence type="ECO:0000259" key="3">
    <source>
        <dbReference type="PROSITE" id="PS51762"/>
    </source>
</evidence>
<keyword evidence="5" id="KW-1185">Reference proteome</keyword>
<sequence>MTQSSALPPLPSAGPAWQPGTAGGFTVGSPAAGAGAWASPITGSYAGMGAATAPLLEHPTQLPGLPPAPNVPSTAVAPPRPPTDTEALAIAGYDPSLSPQLPPPQPGDSRGLTIDEKRFVQGNALLSASYRDGQAVAPRLAEAGYVAPAEDQGARPGIRLDGGTIQVTESFDGGVGLFSRTWGPGVDTSVPGQVTIYRVNDGIEQDSGTMLPPTGATAGYGYGLYTFDLSTTGSVTGPYALLWPGTDRWPGPEMDLLEVDAGGDAYATLHWRGEDGSAKGSNEYSSLAMPGVEPTARNTYQYLWSPTELTVYVNGIKVGSFTQNVPRDATEGGENAAPGIGMQTWWSADRQAPCSGVCRENSLTLYGFSYESLR</sequence>
<evidence type="ECO:0000256" key="1">
    <source>
        <dbReference type="ARBA" id="ARBA00006865"/>
    </source>
</evidence>
<organism evidence="4 5">
    <name type="scientific">Paracraurococcus lichenis</name>
    <dbReference type="NCBI Taxonomy" id="3064888"/>
    <lineage>
        <taxon>Bacteria</taxon>
        <taxon>Pseudomonadati</taxon>
        <taxon>Pseudomonadota</taxon>
        <taxon>Alphaproteobacteria</taxon>
        <taxon>Acetobacterales</taxon>
        <taxon>Roseomonadaceae</taxon>
        <taxon>Paracraurococcus</taxon>
    </lineage>
</organism>
<gene>
    <name evidence="4" type="ORF">Q7A36_25690</name>
</gene>
<comment type="caution">
    <text evidence="4">The sequence shown here is derived from an EMBL/GenBank/DDBJ whole genome shotgun (WGS) entry which is preliminary data.</text>
</comment>
<dbReference type="PROSITE" id="PS51762">
    <property type="entry name" value="GH16_2"/>
    <property type="match status" value="1"/>
</dbReference>
<accession>A0ABT9E6J3</accession>
<evidence type="ECO:0000256" key="2">
    <source>
        <dbReference type="SAM" id="MobiDB-lite"/>
    </source>
</evidence>
<dbReference type="InterPro" id="IPR000757">
    <property type="entry name" value="Beta-glucanase-like"/>
</dbReference>
<dbReference type="Gene3D" id="2.60.120.200">
    <property type="match status" value="1"/>
</dbReference>
<dbReference type="RefSeq" id="WP_305106619.1">
    <property type="nucleotide sequence ID" value="NZ_JAUTWS010000034.1"/>
</dbReference>
<comment type="similarity">
    <text evidence="1">Belongs to the glycosyl hydrolase 16 family.</text>
</comment>
<feature type="region of interest" description="Disordered" evidence="2">
    <location>
        <begin position="57"/>
        <end position="87"/>
    </location>
</feature>
<protein>
    <recommendedName>
        <fullName evidence="3">GH16 domain-containing protein</fullName>
    </recommendedName>
</protein>
<dbReference type="Proteomes" id="UP001243009">
    <property type="component" value="Unassembled WGS sequence"/>
</dbReference>
<dbReference type="SUPFAM" id="SSF49899">
    <property type="entry name" value="Concanavalin A-like lectins/glucanases"/>
    <property type="match status" value="1"/>
</dbReference>
<dbReference type="EMBL" id="JAUTWS010000034">
    <property type="protein sequence ID" value="MDO9711766.1"/>
    <property type="molecule type" value="Genomic_DNA"/>
</dbReference>
<evidence type="ECO:0000313" key="4">
    <source>
        <dbReference type="EMBL" id="MDO9711766.1"/>
    </source>
</evidence>
<proteinExistence type="inferred from homology"/>
<feature type="region of interest" description="Disordered" evidence="2">
    <location>
        <begin position="93"/>
        <end position="112"/>
    </location>
</feature>